<feature type="transmembrane region" description="Helical" evidence="1">
    <location>
        <begin position="30"/>
        <end position="53"/>
    </location>
</feature>
<keyword evidence="1" id="KW-1133">Transmembrane helix</keyword>
<dbReference type="Proteomes" id="UP001292084">
    <property type="component" value="Unassembled WGS sequence"/>
</dbReference>
<keyword evidence="1" id="KW-0812">Transmembrane</keyword>
<organism evidence="2 3">
    <name type="scientific">Jeotgalibacillus haloalkalitolerans</name>
    <dbReference type="NCBI Taxonomy" id="3104292"/>
    <lineage>
        <taxon>Bacteria</taxon>
        <taxon>Bacillati</taxon>
        <taxon>Bacillota</taxon>
        <taxon>Bacilli</taxon>
        <taxon>Bacillales</taxon>
        <taxon>Caryophanaceae</taxon>
        <taxon>Jeotgalibacillus</taxon>
    </lineage>
</organism>
<keyword evidence="1" id="KW-0472">Membrane</keyword>
<evidence type="ECO:0000313" key="3">
    <source>
        <dbReference type="Proteomes" id="UP001292084"/>
    </source>
</evidence>
<dbReference type="EMBL" id="JAXQNN010000002">
    <property type="protein sequence ID" value="MDZ5711875.1"/>
    <property type="molecule type" value="Genomic_DNA"/>
</dbReference>
<gene>
    <name evidence="2" type="ORF">UFB30_06525</name>
</gene>
<proteinExistence type="predicted"/>
<comment type="caution">
    <text evidence="2">The sequence shown here is derived from an EMBL/GenBank/DDBJ whole genome shotgun (WGS) entry which is preliminary data.</text>
</comment>
<dbReference type="RefSeq" id="WP_322420876.1">
    <property type="nucleotide sequence ID" value="NZ_JAXQNN010000002.1"/>
</dbReference>
<protein>
    <recommendedName>
        <fullName evidence="4">DUF2759 domain-containing protein</fullName>
    </recommendedName>
</protein>
<reference evidence="2 3" key="1">
    <citation type="submission" date="2023-12" db="EMBL/GenBank/DDBJ databases">
        <title>Jeotgalibacillus haloalkaliphilus sp. nov., a novel salt-tolerant bacteria, isolated from the estuary of the Fenhe River into the Yellow River.</title>
        <authorList>
            <person name="Li Y."/>
        </authorList>
    </citation>
    <scope>NUCLEOTIDE SEQUENCE [LARGE SCALE GENOMIC DNA]</scope>
    <source>
        <strain evidence="2 3">HH7-29</strain>
    </source>
</reference>
<name>A0ABU5KKT1_9BACL</name>
<sequence length="54" mass="6050">MISGGVLIVICSLLFFYQMKKDHVNRNVVILFFALAGMITGAWLIFDAILFSVI</sequence>
<accession>A0ABU5KKT1</accession>
<evidence type="ECO:0000313" key="2">
    <source>
        <dbReference type="EMBL" id="MDZ5711875.1"/>
    </source>
</evidence>
<keyword evidence="3" id="KW-1185">Reference proteome</keyword>
<evidence type="ECO:0008006" key="4">
    <source>
        <dbReference type="Google" id="ProtNLM"/>
    </source>
</evidence>
<evidence type="ECO:0000256" key="1">
    <source>
        <dbReference type="SAM" id="Phobius"/>
    </source>
</evidence>